<dbReference type="Proteomes" id="UP001319080">
    <property type="component" value="Unassembled WGS sequence"/>
</dbReference>
<protein>
    <submittedName>
        <fullName evidence="3">HlyD family efflux transporter periplasmic adaptor subunit</fullName>
    </submittedName>
</protein>
<dbReference type="InterPro" id="IPR050739">
    <property type="entry name" value="MFP"/>
</dbReference>
<evidence type="ECO:0000313" key="3">
    <source>
        <dbReference type="EMBL" id="MBT1707583.1"/>
    </source>
</evidence>
<sequence>MMKLSDQDVGPLIQAENRYALRALETPRAGAILARCLLAVAAILVLFMFLPWRQNIRGTGKVTALSPAHRPQTVQAVIAGQIQRWHIQEGQYVHAGDTIVTIREVKEKYFDPQLLERLQEQLAAKKSGLVAKREKADALRRQILALQQSRDRKIEQSKAKLEAERVKFRNAENQYQRNKKLYEAGNIPLTKFQEITYKYEGSVADYQTAQVEIERLRAEYEEKINKSHADLNATEADIFDSEGEISKLTNEYANTRIRNEQYQITTAQSGYVVRAMKAGIGETIKEGDAVCTVMPEASDLAVEMYVKAMDIPLISKDRQVRIEFDGWPALQFSGWPSVSVGTFGGTVRVIDYFSAEPGTFRILVVPDNRDEAWPQQLRMGSGARGWVMLDNVPVWYEIWRQLNGFPPSLYEAPLDQALPARSGTGTKEKK</sequence>
<evidence type="ECO:0000256" key="1">
    <source>
        <dbReference type="SAM" id="Coils"/>
    </source>
</evidence>
<reference evidence="3 4" key="1">
    <citation type="submission" date="2021-05" db="EMBL/GenBank/DDBJ databases">
        <title>A Polyphasic approach of four new species of the genus Ohtaekwangia: Ohtaekwangia histidinii sp. nov., Ohtaekwangia cretensis sp. nov., Ohtaekwangia indiensis sp. nov., Ohtaekwangia reichenbachii sp. nov. from diverse environment.</title>
        <authorList>
            <person name="Octaviana S."/>
        </authorList>
    </citation>
    <scope>NUCLEOTIDE SEQUENCE [LARGE SCALE GENOMIC DNA]</scope>
    <source>
        <strain evidence="3 4">PWU5</strain>
    </source>
</reference>
<organism evidence="3 4">
    <name type="scientific">Dawidia cretensis</name>
    <dbReference type="NCBI Taxonomy" id="2782350"/>
    <lineage>
        <taxon>Bacteria</taxon>
        <taxon>Pseudomonadati</taxon>
        <taxon>Bacteroidota</taxon>
        <taxon>Cytophagia</taxon>
        <taxon>Cytophagales</taxon>
        <taxon>Chryseotaleaceae</taxon>
        <taxon>Dawidia</taxon>
    </lineage>
</organism>
<keyword evidence="4" id="KW-1185">Reference proteome</keyword>
<dbReference type="SUPFAM" id="SSF51230">
    <property type="entry name" value="Single hybrid motif"/>
    <property type="match status" value="1"/>
</dbReference>
<dbReference type="InterPro" id="IPR011053">
    <property type="entry name" value="Single_hybrid_motif"/>
</dbReference>
<comment type="caution">
    <text evidence="3">The sequence shown here is derived from an EMBL/GenBank/DDBJ whole genome shotgun (WGS) entry which is preliminary data.</text>
</comment>
<dbReference type="PANTHER" id="PTHR30386">
    <property type="entry name" value="MEMBRANE FUSION SUBUNIT OF EMRAB-TOLC MULTIDRUG EFFLUX PUMP"/>
    <property type="match status" value="1"/>
</dbReference>
<dbReference type="RefSeq" id="WP_254083169.1">
    <property type="nucleotide sequence ID" value="NZ_JAHESE010000002.1"/>
</dbReference>
<proteinExistence type="predicted"/>
<evidence type="ECO:0000313" key="4">
    <source>
        <dbReference type="Proteomes" id="UP001319080"/>
    </source>
</evidence>
<dbReference type="Gene3D" id="1.10.287.470">
    <property type="entry name" value="Helix hairpin bin"/>
    <property type="match status" value="1"/>
</dbReference>
<dbReference type="AlphaFoldDB" id="A0AAP2DWP7"/>
<feature type="coiled-coil region" evidence="1">
    <location>
        <begin position="115"/>
        <end position="178"/>
    </location>
</feature>
<dbReference type="Gene3D" id="2.40.50.100">
    <property type="match status" value="1"/>
</dbReference>
<keyword evidence="1" id="KW-0175">Coiled coil</keyword>
<evidence type="ECO:0000256" key="2">
    <source>
        <dbReference type="SAM" id="Phobius"/>
    </source>
</evidence>
<keyword evidence="2" id="KW-1133">Transmembrane helix</keyword>
<dbReference type="EMBL" id="JAHESE010000002">
    <property type="protein sequence ID" value="MBT1707583.1"/>
    <property type="molecule type" value="Genomic_DNA"/>
</dbReference>
<keyword evidence="2" id="KW-0812">Transmembrane</keyword>
<dbReference type="PANTHER" id="PTHR30386:SF18">
    <property type="entry name" value="INNER MEMBRANE PROTEIN YIAV-RELATED"/>
    <property type="match status" value="1"/>
</dbReference>
<feature type="coiled-coil region" evidence="1">
    <location>
        <begin position="203"/>
        <end position="265"/>
    </location>
</feature>
<accession>A0AAP2DWP7</accession>
<name>A0AAP2DWP7_9BACT</name>
<keyword evidence="2" id="KW-0472">Membrane</keyword>
<feature type="transmembrane region" description="Helical" evidence="2">
    <location>
        <begin position="32"/>
        <end position="52"/>
    </location>
</feature>
<gene>
    <name evidence="3" type="ORF">KK062_05085</name>
</gene>